<dbReference type="HOGENOM" id="CLU_3051302_0_0_1"/>
<organism evidence="1 2">
    <name type="scientific">Pisolithus microcarpus 441</name>
    <dbReference type="NCBI Taxonomy" id="765257"/>
    <lineage>
        <taxon>Eukaryota</taxon>
        <taxon>Fungi</taxon>
        <taxon>Dikarya</taxon>
        <taxon>Basidiomycota</taxon>
        <taxon>Agaricomycotina</taxon>
        <taxon>Agaricomycetes</taxon>
        <taxon>Agaricomycetidae</taxon>
        <taxon>Boletales</taxon>
        <taxon>Sclerodermatineae</taxon>
        <taxon>Pisolithaceae</taxon>
        <taxon>Pisolithus</taxon>
    </lineage>
</organism>
<name>A0A0C9Z0Z7_9AGAM</name>
<evidence type="ECO:0000313" key="2">
    <source>
        <dbReference type="Proteomes" id="UP000054018"/>
    </source>
</evidence>
<sequence>MPLIYRPSHPPKVPLNALALRSNAARTNVIHMIRLNRLPRPQKWQKKTYFIKVT</sequence>
<proteinExistence type="predicted"/>
<accession>A0A0C9Z0Z7</accession>
<dbReference type="Proteomes" id="UP000054018">
    <property type="component" value="Unassembled WGS sequence"/>
</dbReference>
<keyword evidence="2" id="KW-1185">Reference proteome</keyword>
<protein>
    <submittedName>
        <fullName evidence="1">Uncharacterized protein</fullName>
    </submittedName>
</protein>
<gene>
    <name evidence="1" type="ORF">PISMIDRAFT_682703</name>
</gene>
<evidence type="ECO:0000313" key="1">
    <source>
        <dbReference type="EMBL" id="KIK19949.1"/>
    </source>
</evidence>
<reference evidence="2" key="2">
    <citation type="submission" date="2015-01" db="EMBL/GenBank/DDBJ databases">
        <title>Evolutionary Origins and Diversification of the Mycorrhizal Mutualists.</title>
        <authorList>
            <consortium name="DOE Joint Genome Institute"/>
            <consortium name="Mycorrhizal Genomics Consortium"/>
            <person name="Kohler A."/>
            <person name="Kuo A."/>
            <person name="Nagy L.G."/>
            <person name="Floudas D."/>
            <person name="Copeland A."/>
            <person name="Barry K.W."/>
            <person name="Cichocki N."/>
            <person name="Veneault-Fourrey C."/>
            <person name="LaButti K."/>
            <person name="Lindquist E.A."/>
            <person name="Lipzen A."/>
            <person name="Lundell T."/>
            <person name="Morin E."/>
            <person name="Murat C."/>
            <person name="Riley R."/>
            <person name="Ohm R."/>
            <person name="Sun H."/>
            <person name="Tunlid A."/>
            <person name="Henrissat B."/>
            <person name="Grigoriev I.V."/>
            <person name="Hibbett D.S."/>
            <person name="Martin F."/>
        </authorList>
    </citation>
    <scope>NUCLEOTIDE SEQUENCE [LARGE SCALE GENOMIC DNA]</scope>
    <source>
        <strain evidence="2">441</strain>
    </source>
</reference>
<reference evidence="1 2" key="1">
    <citation type="submission" date="2014-04" db="EMBL/GenBank/DDBJ databases">
        <authorList>
            <consortium name="DOE Joint Genome Institute"/>
            <person name="Kuo A."/>
            <person name="Kohler A."/>
            <person name="Costa M.D."/>
            <person name="Nagy L.G."/>
            <person name="Floudas D."/>
            <person name="Copeland A."/>
            <person name="Barry K.W."/>
            <person name="Cichocki N."/>
            <person name="Veneault-Fourrey C."/>
            <person name="LaButti K."/>
            <person name="Lindquist E.A."/>
            <person name="Lipzen A."/>
            <person name="Lundell T."/>
            <person name="Morin E."/>
            <person name="Murat C."/>
            <person name="Sun H."/>
            <person name="Tunlid A."/>
            <person name="Henrissat B."/>
            <person name="Grigoriev I.V."/>
            <person name="Hibbett D.S."/>
            <person name="Martin F."/>
            <person name="Nordberg H.P."/>
            <person name="Cantor M.N."/>
            <person name="Hua S.X."/>
        </authorList>
    </citation>
    <scope>NUCLEOTIDE SEQUENCE [LARGE SCALE GENOMIC DNA]</scope>
    <source>
        <strain evidence="1 2">441</strain>
    </source>
</reference>
<dbReference type="EMBL" id="KN833774">
    <property type="protein sequence ID" value="KIK19949.1"/>
    <property type="molecule type" value="Genomic_DNA"/>
</dbReference>
<dbReference type="AlphaFoldDB" id="A0A0C9Z0Z7"/>